<proteinExistence type="predicted"/>
<dbReference type="EMBL" id="JADKYB010000009">
    <property type="protein sequence ID" value="MBM9506405.1"/>
    <property type="molecule type" value="Genomic_DNA"/>
</dbReference>
<sequence length="248" mass="26930">MGFTTDARLVAGPLERWFLDVVFTPGTPLGRCAGKDEAVFHRVVEVTEVTTIRVPSGRLIVDTPWPDEYELPLRIPAGRELVERIPPGVHRVEAAWIEGPYEFFGEQYDGREVGATRLCVSDEPVVAWEMGLAVGDDVEKVRPGDRIGFSTETNTGSFADASAWPALAAPFLAFWQQDRDGERRPRATTTLGGGHFEFSSDEAHQADLVALPATEGPNVAWLGRTETGAIASIVIMGGSCEYSEGPSV</sequence>
<gene>
    <name evidence="1" type="ORF">ITX44_17970</name>
</gene>
<dbReference type="InterPro" id="IPR025335">
    <property type="entry name" value="DUF4241"/>
</dbReference>
<dbReference type="Pfam" id="PF14025">
    <property type="entry name" value="DUF4241"/>
    <property type="match status" value="1"/>
</dbReference>
<comment type="caution">
    <text evidence="1">The sequence shown here is derived from an EMBL/GenBank/DDBJ whole genome shotgun (WGS) entry which is preliminary data.</text>
</comment>
<keyword evidence="2" id="KW-1185">Reference proteome</keyword>
<dbReference type="RefSeq" id="WP_205358284.1">
    <property type="nucleotide sequence ID" value="NZ_JADKYB010000009.1"/>
</dbReference>
<evidence type="ECO:0000313" key="2">
    <source>
        <dbReference type="Proteomes" id="UP000749040"/>
    </source>
</evidence>
<organism evidence="1 2">
    <name type="scientific">Actinacidiphila acididurans</name>
    <dbReference type="NCBI Taxonomy" id="2784346"/>
    <lineage>
        <taxon>Bacteria</taxon>
        <taxon>Bacillati</taxon>
        <taxon>Actinomycetota</taxon>
        <taxon>Actinomycetes</taxon>
        <taxon>Kitasatosporales</taxon>
        <taxon>Streptomycetaceae</taxon>
        <taxon>Actinacidiphila</taxon>
    </lineage>
</organism>
<name>A0ABS2TVT9_9ACTN</name>
<accession>A0ABS2TVT9</accession>
<evidence type="ECO:0000313" key="1">
    <source>
        <dbReference type="EMBL" id="MBM9506405.1"/>
    </source>
</evidence>
<reference evidence="1 2" key="1">
    <citation type="submission" date="2021-01" db="EMBL/GenBank/DDBJ databases">
        <title>Streptomyces acididurans sp. nov., isolated from a peat swamp forest soil.</title>
        <authorList>
            <person name="Chantavorakit T."/>
            <person name="Duangmal K."/>
        </authorList>
    </citation>
    <scope>NUCLEOTIDE SEQUENCE [LARGE SCALE GENOMIC DNA]</scope>
    <source>
        <strain evidence="1 2">KK5PA1</strain>
    </source>
</reference>
<protein>
    <submittedName>
        <fullName evidence="1">DUF4241 domain-containing protein</fullName>
    </submittedName>
</protein>
<dbReference type="Proteomes" id="UP000749040">
    <property type="component" value="Unassembled WGS sequence"/>
</dbReference>